<dbReference type="PANTHER" id="PTHR30466:SF11">
    <property type="entry name" value="FLAVIN-DEPENDENT MONOOXYGENASE, REDUCTASE SUBUNIT HSAB"/>
    <property type="match status" value="1"/>
</dbReference>
<organism evidence="5 6">
    <name type="scientific">Pulveribacter suum</name>
    <dbReference type="NCBI Taxonomy" id="2116657"/>
    <lineage>
        <taxon>Bacteria</taxon>
        <taxon>Pseudomonadati</taxon>
        <taxon>Pseudomonadota</taxon>
        <taxon>Betaproteobacteria</taxon>
        <taxon>Burkholderiales</taxon>
        <taxon>Comamonadaceae</taxon>
        <taxon>Pulveribacter</taxon>
    </lineage>
</organism>
<dbReference type="GO" id="GO:0010181">
    <property type="term" value="F:FMN binding"/>
    <property type="evidence" value="ECO:0007669"/>
    <property type="project" value="InterPro"/>
</dbReference>
<keyword evidence="6" id="KW-1185">Reference proteome</keyword>
<dbReference type="PANTHER" id="PTHR30466">
    <property type="entry name" value="FLAVIN REDUCTASE"/>
    <property type="match status" value="1"/>
</dbReference>
<dbReference type="SUPFAM" id="SSF50475">
    <property type="entry name" value="FMN-binding split barrel"/>
    <property type="match status" value="1"/>
</dbReference>
<evidence type="ECO:0000256" key="1">
    <source>
        <dbReference type="ARBA" id="ARBA00008898"/>
    </source>
</evidence>
<accession>A0A2P1NHP7</accession>
<feature type="domain" description="Flavin reductase like" evidence="4">
    <location>
        <begin position="56"/>
        <end position="200"/>
    </location>
</feature>
<dbReference type="GO" id="GO:0042602">
    <property type="term" value="F:riboflavin reductase (NADPH) activity"/>
    <property type="evidence" value="ECO:0007669"/>
    <property type="project" value="TreeGrafter"/>
</dbReference>
<evidence type="ECO:0000313" key="5">
    <source>
        <dbReference type="EMBL" id="AVP56576.1"/>
    </source>
</evidence>
<sequence length="217" mass="22782">MAPAPGQAGSCAWPERVAQRGLRAGADNPLPVTRPAPCPAPDGQPPLSPRQFRDALGMFATGVTIVTTRGADGVPVGLTASSFNSVSLAPPLVLWSLAHKTSSHDVFFASGHYAIHVLAVEQRALAERFATRGVDRFAGLPWSEGAGGAPLLPGAAAVFECVNRSQYTEGDHTIFVGQVERCSHRAGASPLLYHGGMFYTEHPLGSLSARAARPLHK</sequence>
<dbReference type="InterPro" id="IPR050268">
    <property type="entry name" value="NADH-dep_flavin_reductase"/>
</dbReference>
<evidence type="ECO:0000259" key="4">
    <source>
        <dbReference type="SMART" id="SM00903"/>
    </source>
</evidence>
<dbReference type="InterPro" id="IPR002563">
    <property type="entry name" value="Flavin_Rdtase-like_dom"/>
</dbReference>
<dbReference type="EMBL" id="CP027792">
    <property type="protein sequence ID" value="AVP56576.1"/>
    <property type="molecule type" value="Genomic_DNA"/>
</dbReference>
<comment type="similarity">
    <text evidence="1">Belongs to the non-flavoprotein flavin reductase family.</text>
</comment>
<protein>
    <submittedName>
        <fullName evidence="5">Flavin reductase</fullName>
    </submittedName>
</protein>
<feature type="region of interest" description="Disordered" evidence="3">
    <location>
        <begin position="1"/>
        <end position="47"/>
    </location>
</feature>
<dbReference type="InterPro" id="IPR012349">
    <property type="entry name" value="Split_barrel_FMN-bd"/>
</dbReference>
<reference evidence="6" key="1">
    <citation type="submission" date="2018-03" db="EMBL/GenBank/DDBJ databases">
        <title>Genome sequencing of Melaminivora sp. strain SC2-7.</title>
        <authorList>
            <person name="Kim S.-J."/>
            <person name="Heo J."/>
            <person name="Ahn J.-H."/>
            <person name="Kwon S.-W."/>
        </authorList>
    </citation>
    <scope>NUCLEOTIDE SEQUENCE [LARGE SCALE GENOMIC DNA]</scope>
    <source>
        <strain evidence="6">SC2-7</strain>
    </source>
</reference>
<evidence type="ECO:0000256" key="3">
    <source>
        <dbReference type="SAM" id="MobiDB-lite"/>
    </source>
</evidence>
<evidence type="ECO:0000313" key="6">
    <source>
        <dbReference type="Proteomes" id="UP000241829"/>
    </source>
</evidence>
<proteinExistence type="inferred from homology"/>
<dbReference type="SMART" id="SM00903">
    <property type="entry name" value="Flavin_Reduct"/>
    <property type="match status" value="1"/>
</dbReference>
<feature type="compositionally biased region" description="Pro residues" evidence="3">
    <location>
        <begin position="32"/>
        <end position="47"/>
    </location>
</feature>
<dbReference type="Pfam" id="PF01613">
    <property type="entry name" value="Flavin_Reduct"/>
    <property type="match status" value="1"/>
</dbReference>
<keyword evidence="2" id="KW-0560">Oxidoreductase</keyword>
<dbReference type="Gene3D" id="2.30.110.10">
    <property type="entry name" value="Electron Transport, Fmn-binding Protein, Chain A"/>
    <property type="match status" value="1"/>
</dbReference>
<name>A0A2P1NHP7_9BURK</name>
<dbReference type="AlphaFoldDB" id="A0A2P1NHP7"/>
<gene>
    <name evidence="5" type="ORF">C7H73_02040</name>
</gene>
<dbReference type="KEGG" id="melm:C7H73_02040"/>
<dbReference type="Proteomes" id="UP000241829">
    <property type="component" value="Chromosome"/>
</dbReference>
<dbReference type="OrthoDB" id="9792858at2"/>
<evidence type="ECO:0000256" key="2">
    <source>
        <dbReference type="ARBA" id="ARBA00023002"/>
    </source>
</evidence>